<name>A0A9P6DMY4_9AGAM</name>
<dbReference type="OrthoDB" id="5584477at2759"/>
<dbReference type="Proteomes" id="UP000886523">
    <property type="component" value="Unassembled WGS sequence"/>
</dbReference>
<feature type="compositionally biased region" description="Polar residues" evidence="1">
    <location>
        <begin position="27"/>
        <end position="41"/>
    </location>
</feature>
<evidence type="ECO:0000313" key="3">
    <source>
        <dbReference type="EMBL" id="KAF9504744.1"/>
    </source>
</evidence>
<feature type="region of interest" description="Disordered" evidence="1">
    <location>
        <begin position="1"/>
        <end position="54"/>
    </location>
</feature>
<evidence type="ECO:0000256" key="1">
    <source>
        <dbReference type="SAM" id="MobiDB-lite"/>
    </source>
</evidence>
<evidence type="ECO:0000259" key="2">
    <source>
        <dbReference type="Pfam" id="PF17667"/>
    </source>
</evidence>
<sequence length="527" mass="60361">MEFKAKQDSAGQSSKLEDSDSAHSGMPSITFSATSNVSTGSRRPRYLLPSDDMPVTTSRTTDHDLKLVKLRLLFYAFESFTHGRHRSRIAPRTVLESMLGFWYYDRVRMVESGNVPLLNGPLDSIQFLMSIPNLTDDAWRFRPAIRYSSPTVTRSLRLRAPPKSSHSDNHINSSSNDRCGGKLYHRPRPSRISIPHLAPPDPFVGTTILVNGQSFILSPRVFRQHAIRRGTCVIDANGGTTIVKPRWPDKARPLECEFLGKACDCAQTHVDGGCSSVMAHLPELLKSGDLDTTSLLQSWIRHALPQESDTPRETLHSVMRDVGRCHQWLYKVVGILDGDPDVGLNDIIFYRIDSTIVCILVDFDLEQGIMKRSYPMFDRTSIPIFMALDRLKDFSIPHLARHDFESMLWVMVWFTYRYENGRENPRDSSRPLKEWIMNLQKILLIKAGFLLRLEGNPTPPFGTIYKEWIRPLAFFVSHEYHGRSWCDYQQDDTTVWTAFWQLLNPCDPVDFEHTCNSARFSFFPINM</sequence>
<dbReference type="Pfam" id="PF17667">
    <property type="entry name" value="Pkinase_fungal"/>
    <property type="match status" value="1"/>
</dbReference>
<accession>A0A9P6DMY4</accession>
<feature type="domain" description="Fungal-type protein kinase" evidence="2">
    <location>
        <begin position="312"/>
        <end position="414"/>
    </location>
</feature>
<proteinExistence type="predicted"/>
<gene>
    <name evidence="3" type="ORF">BS47DRAFT_1490084</name>
</gene>
<feature type="region of interest" description="Disordered" evidence="1">
    <location>
        <begin position="157"/>
        <end position="180"/>
    </location>
</feature>
<reference evidence="3" key="1">
    <citation type="journal article" date="2020" name="Nat. Commun.">
        <title>Large-scale genome sequencing of mycorrhizal fungi provides insights into the early evolution of symbiotic traits.</title>
        <authorList>
            <person name="Miyauchi S."/>
            <person name="Kiss E."/>
            <person name="Kuo A."/>
            <person name="Drula E."/>
            <person name="Kohler A."/>
            <person name="Sanchez-Garcia M."/>
            <person name="Morin E."/>
            <person name="Andreopoulos B."/>
            <person name="Barry K.W."/>
            <person name="Bonito G."/>
            <person name="Buee M."/>
            <person name="Carver A."/>
            <person name="Chen C."/>
            <person name="Cichocki N."/>
            <person name="Clum A."/>
            <person name="Culley D."/>
            <person name="Crous P.W."/>
            <person name="Fauchery L."/>
            <person name="Girlanda M."/>
            <person name="Hayes R.D."/>
            <person name="Keri Z."/>
            <person name="LaButti K."/>
            <person name="Lipzen A."/>
            <person name="Lombard V."/>
            <person name="Magnuson J."/>
            <person name="Maillard F."/>
            <person name="Murat C."/>
            <person name="Nolan M."/>
            <person name="Ohm R.A."/>
            <person name="Pangilinan J."/>
            <person name="Pereira M.F."/>
            <person name="Perotto S."/>
            <person name="Peter M."/>
            <person name="Pfister S."/>
            <person name="Riley R."/>
            <person name="Sitrit Y."/>
            <person name="Stielow J.B."/>
            <person name="Szollosi G."/>
            <person name="Zifcakova L."/>
            <person name="Stursova M."/>
            <person name="Spatafora J.W."/>
            <person name="Tedersoo L."/>
            <person name="Vaario L.M."/>
            <person name="Yamada A."/>
            <person name="Yan M."/>
            <person name="Wang P."/>
            <person name="Xu J."/>
            <person name="Bruns T."/>
            <person name="Baldrian P."/>
            <person name="Vilgalys R."/>
            <person name="Dunand C."/>
            <person name="Henrissat B."/>
            <person name="Grigoriev I.V."/>
            <person name="Hibbett D."/>
            <person name="Nagy L.G."/>
            <person name="Martin F.M."/>
        </authorList>
    </citation>
    <scope>NUCLEOTIDE SEQUENCE</scope>
    <source>
        <strain evidence="3">UP504</strain>
    </source>
</reference>
<organism evidence="3 4">
    <name type="scientific">Hydnum rufescens UP504</name>
    <dbReference type="NCBI Taxonomy" id="1448309"/>
    <lineage>
        <taxon>Eukaryota</taxon>
        <taxon>Fungi</taxon>
        <taxon>Dikarya</taxon>
        <taxon>Basidiomycota</taxon>
        <taxon>Agaricomycotina</taxon>
        <taxon>Agaricomycetes</taxon>
        <taxon>Cantharellales</taxon>
        <taxon>Hydnaceae</taxon>
        <taxon>Hydnum</taxon>
    </lineage>
</organism>
<comment type="caution">
    <text evidence="3">The sequence shown here is derived from an EMBL/GenBank/DDBJ whole genome shotgun (WGS) entry which is preliminary data.</text>
</comment>
<dbReference type="EMBL" id="MU129198">
    <property type="protein sequence ID" value="KAF9504744.1"/>
    <property type="molecule type" value="Genomic_DNA"/>
</dbReference>
<protein>
    <recommendedName>
        <fullName evidence="2">Fungal-type protein kinase domain-containing protein</fullName>
    </recommendedName>
</protein>
<evidence type="ECO:0000313" key="4">
    <source>
        <dbReference type="Proteomes" id="UP000886523"/>
    </source>
</evidence>
<dbReference type="AlphaFoldDB" id="A0A9P6DMY4"/>
<dbReference type="InterPro" id="IPR040976">
    <property type="entry name" value="Pkinase_fungal"/>
</dbReference>
<keyword evidence="4" id="KW-1185">Reference proteome</keyword>